<dbReference type="AlphaFoldDB" id="A0A9X1Y8D6"/>
<evidence type="ECO:0000313" key="3">
    <source>
        <dbReference type="Proteomes" id="UP001139516"/>
    </source>
</evidence>
<name>A0A9X1Y8D6_9PROT</name>
<evidence type="ECO:0000313" key="2">
    <source>
        <dbReference type="EMBL" id="MCK8785814.1"/>
    </source>
</evidence>
<keyword evidence="3" id="KW-1185">Reference proteome</keyword>
<comment type="caution">
    <text evidence="2">The sequence shown here is derived from an EMBL/GenBank/DDBJ whole genome shotgun (WGS) entry which is preliminary data.</text>
</comment>
<accession>A0A9X1Y8D6</accession>
<sequence>MSREPDDLPPPPRPLPAEPLASLDQLLPGQAWAIGTLSLSAAEIVEFARRYDPQPFHLDPEAAKDSIFRELVASGLHTYAAVFSLVIQSNLLRAISLGGNAFELRWPAPLRPDEPVSVRVEVLAVTPSRTRSTRGTARLRYVATRVADGVVVLDAVGHHILRR</sequence>
<dbReference type="Pfam" id="PF01575">
    <property type="entry name" value="MaoC_dehydratas"/>
    <property type="match status" value="1"/>
</dbReference>
<dbReference type="SUPFAM" id="SSF54637">
    <property type="entry name" value="Thioesterase/thiol ester dehydrase-isomerase"/>
    <property type="match status" value="1"/>
</dbReference>
<reference evidence="2" key="1">
    <citation type="submission" date="2022-04" db="EMBL/GenBank/DDBJ databases">
        <title>Roseomonas acroporae sp. nov., isolated from coral Acropora digitifera.</title>
        <authorList>
            <person name="Sun H."/>
        </authorList>
    </citation>
    <scope>NUCLEOTIDE SEQUENCE</scope>
    <source>
        <strain evidence="2">NAR14</strain>
    </source>
</reference>
<dbReference type="InterPro" id="IPR029069">
    <property type="entry name" value="HotDog_dom_sf"/>
</dbReference>
<dbReference type="Proteomes" id="UP001139516">
    <property type="component" value="Unassembled WGS sequence"/>
</dbReference>
<dbReference type="Gene3D" id="3.10.129.10">
    <property type="entry name" value="Hotdog Thioesterase"/>
    <property type="match status" value="1"/>
</dbReference>
<gene>
    <name evidence="2" type="ORF">M0638_15650</name>
</gene>
<dbReference type="EMBL" id="JALPRX010000068">
    <property type="protein sequence ID" value="MCK8785814.1"/>
    <property type="molecule type" value="Genomic_DNA"/>
</dbReference>
<dbReference type="RefSeq" id="WP_248667931.1">
    <property type="nucleotide sequence ID" value="NZ_JALPRX010000068.1"/>
</dbReference>
<proteinExistence type="predicted"/>
<organism evidence="2 3">
    <name type="scientific">Roseomonas acroporae</name>
    <dbReference type="NCBI Taxonomy" id="2937791"/>
    <lineage>
        <taxon>Bacteria</taxon>
        <taxon>Pseudomonadati</taxon>
        <taxon>Pseudomonadota</taxon>
        <taxon>Alphaproteobacteria</taxon>
        <taxon>Acetobacterales</taxon>
        <taxon>Roseomonadaceae</taxon>
        <taxon>Roseomonas</taxon>
    </lineage>
</organism>
<evidence type="ECO:0000259" key="1">
    <source>
        <dbReference type="Pfam" id="PF01575"/>
    </source>
</evidence>
<dbReference type="InterPro" id="IPR002539">
    <property type="entry name" value="MaoC-like_dom"/>
</dbReference>
<feature type="domain" description="MaoC-like" evidence="1">
    <location>
        <begin position="37"/>
        <end position="135"/>
    </location>
</feature>
<protein>
    <submittedName>
        <fullName evidence="2">Acyl dehydratase</fullName>
    </submittedName>
</protein>